<organism evidence="5 6">
    <name type="scientific">Steccherinum ochraceum</name>
    <dbReference type="NCBI Taxonomy" id="92696"/>
    <lineage>
        <taxon>Eukaryota</taxon>
        <taxon>Fungi</taxon>
        <taxon>Dikarya</taxon>
        <taxon>Basidiomycota</taxon>
        <taxon>Agaricomycotina</taxon>
        <taxon>Agaricomycetes</taxon>
        <taxon>Polyporales</taxon>
        <taxon>Steccherinaceae</taxon>
        <taxon>Steccherinum</taxon>
    </lineage>
</organism>
<dbReference type="InterPro" id="IPR003105">
    <property type="entry name" value="SRA_YDG"/>
</dbReference>
<gene>
    <name evidence="5" type="ORF">EIP91_004748</name>
</gene>
<evidence type="ECO:0000313" key="6">
    <source>
        <dbReference type="Proteomes" id="UP000292702"/>
    </source>
</evidence>
<dbReference type="OrthoDB" id="2270193at2759"/>
<proteinExistence type="predicted"/>
<dbReference type="EMBL" id="RWJN01000265">
    <property type="protein sequence ID" value="TCD63938.1"/>
    <property type="molecule type" value="Genomic_DNA"/>
</dbReference>
<feature type="compositionally biased region" description="Acidic residues" evidence="3">
    <location>
        <begin position="285"/>
        <end position="294"/>
    </location>
</feature>
<dbReference type="Proteomes" id="UP000292702">
    <property type="component" value="Unassembled WGS sequence"/>
</dbReference>
<evidence type="ECO:0000256" key="2">
    <source>
        <dbReference type="PROSITE-ProRule" id="PRU00358"/>
    </source>
</evidence>
<dbReference type="AlphaFoldDB" id="A0A4R0RJH9"/>
<dbReference type="GO" id="GO:0044027">
    <property type="term" value="P:negative regulation of gene expression via chromosomal CpG island methylation"/>
    <property type="evidence" value="ECO:0007669"/>
    <property type="project" value="TreeGrafter"/>
</dbReference>
<dbReference type="SUPFAM" id="SSF88697">
    <property type="entry name" value="PUA domain-like"/>
    <property type="match status" value="1"/>
</dbReference>
<evidence type="ECO:0000256" key="1">
    <source>
        <dbReference type="ARBA" id="ARBA00023242"/>
    </source>
</evidence>
<name>A0A4R0RJH9_9APHY</name>
<dbReference type="GO" id="GO:0016567">
    <property type="term" value="P:protein ubiquitination"/>
    <property type="evidence" value="ECO:0007669"/>
    <property type="project" value="TreeGrafter"/>
</dbReference>
<evidence type="ECO:0000256" key="3">
    <source>
        <dbReference type="SAM" id="MobiDB-lite"/>
    </source>
</evidence>
<protein>
    <recommendedName>
        <fullName evidence="4">YDG domain-containing protein</fullName>
    </recommendedName>
</protein>
<comment type="subcellular location">
    <subcellularLocation>
        <location evidence="2">Nucleus</location>
    </subcellularLocation>
</comment>
<feature type="region of interest" description="Disordered" evidence="3">
    <location>
        <begin position="260"/>
        <end position="311"/>
    </location>
</feature>
<evidence type="ECO:0000313" key="5">
    <source>
        <dbReference type="EMBL" id="TCD63938.1"/>
    </source>
</evidence>
<feature type="region of interest" description="Disordered" evidence="3">
    <location>
        <begin position="324"/>
        <end position="413"/>
    </location>
</feature>
<dbReference type="PROSITE" id="PS51015">
    <property type="entry name" value="YDG"/>
    <property type="match status" value="1"/>
</dbReference>
<dbReference type="STRING" id="92696.A0A4R0RJH9"/>
<dbReference type="GO" id="GO:0061630">
    <property type="term" value="F:ubiquitin protein ligase activity"/>
    <property type="evidence" value="ECO:0007669"/>
    <property type="project" value="TreeGrafter"/>
</dbReference>
<keyword evidence="6" id="KW-1185">Reference proteome</keyword>
<dbReference type="Gene3D" id="2.30.280.10">
    <property type="entry name" value="SRA-YDG"/>
    <property type="match status" value="1"/>
</dbReference>
<dbReference type="InterPro" id="IPR045134">
    <property type="entry name" value="UHRF1/2-like"/>
</dbReference>
<dbReference type="InterPro" id="IPR036987">
    <property type="entry name" value="SRA-YDG_sf"/>
</dbReference>
<feature type="compositionally biased region" description="Acidic residues" evidence="3">
    <location>
        <begin position="375"/>
        <end position="390"/>
    </location>
</feature>
<dbReference type="GO" id="GO:0005634">
    <property type="term" value="C:nucleus"/>
    <property type="evidence" value="ECO:0007669"/>
    <property type="project" value="UniProtKB-SubCell"/>
</dbReference>
<dbReference type="Pfam" id="PF02182">
    <property type="entry name" value="SAD_SRA"/>
    <property type="match status" value="1"/>
</dbReference>
<comment type="caution">
    <text evidence="5">The sequence shown here is derived from an EMBL/GenBank/DDBJ whole genome shotgun (WGS) entry which is preliminary data.</text>
</comment>
<keyword evidence="1 2" id="KW-0539">Nucleus</keyword>
<accession>A0A4R0RJH9</accession>
<dbReference type="PANTHER" id="PTHR14140">
    <property type="entry name" value="E3 UBIQUITIN-PROTEIN LIGASE UHRF-RELATED"/>
    <property type="match status" value="1"/>
</dbReference>
<dbReference type="PANTHER" id="PTHR14140:SF27">
    <property type="entry name" value="OS04G0289800 PROTEIN"/>
    <property type="match status" value="1"/>
</dbReference>
<feature type="compositionally biased region" description="Basic and acidic residues" evidence="3">
    <location>
        <begin position="397"/>
        <end position="410"/>
    </location>
</feature>
<reference evidence="5 6" key="1">
    <citation type="submission" date="2018-11" db="EMBL/GenBank/DDBJ databases">
        <title>Genome assembly of Steccherinum ochraceum LE-BIN_3174, the white-rot fungus of the Steccherinaceae family (The Residual Polyporoid clade, Polyporales, Basidiomycota).</title>
        <authorList>
            <person name="Fedorova T.V."/>
            <person name="Glazunova O.A."/>
            <person name="Landesman E.O."/>
            <person name="Moiseenko K.V."/>
            <person name="Psurtseva N.V."/>
            <person name="Savinova O.S."/>
            <person name="Shakhova N.V."/>
            <person name="Tyazhelova T.V."/>
            <person name="Vasina D.V."/>
        </authorList>
    </citation>
    <scope>NUCLEOTIDE SEQUENCE [LARGE SCALE GENOMIC DNA]</scope>
    <source>
        <strain evidence="5 6">LE-BIN_3174</strain>
    </source>
</reference>
<sequence length="429" mass="47974">MTRSGIRILPSTESFIRPDSVYESGGSEKLLFELLLPAASQTWTVMSVYSSPTSRRSARLPRADQDGNFDLANNPVGSYYINFDDLVDSGMHGNRQQGIYNKDGTAYSVVMSGGYEDDQDYGNTFIYTGVGGQEKRMGEDGEVYVVQVKDQSIDDPSNAALKRAIKEHQPIRVIRGSKLRSPWAPKRGLRYDGLYRVTHYRTIVGISGFNVCQFRFQRFPDETQPPLAEVIKYLVVFRNHSPPPSEADYTDSGFLYQRAHFNPTSDRGEGSSHSKQPRARYLPGQDEEDEEDEPVSPAFSSPHIGGDALKSPIPSAMEKVLDWKVQTPEPESPKLEVRSLKRRARTPDHEADQEQEGENPTKKTKTQGIISVGDADNEPKEEEDDEDEEAYGGSEPVVERRGEGEGKEVTVEESGEVIVKEVVKEVNEE</sequence>
<dbReference type="SMART" id="SM00466">
    <property type="entry name" value="SRA"/>
    <property type="match status" value="1"/>
</dbReference>
<feature type="compositionally biased region" description="Basic and acidic residues" evidence="3">
    <location>
        <begin position="331"/>
        <end position="352"/>
    </location>
</feature>
<feature type="domain" description="YDG" evidence="4">
    <location>
        <begin position="69"/>
        <end position="218"/>
    </location>
</feature>
<dbReference type="InterPro" id="IPR015947">
    <property type="entry name" value="PUA-like_sf"/>
</dbReference>
<evidence type="ECO:0000259" key="4">
    <source>
        <dbReference type="PROSITE" id="PS51015"/>
    </source>
</evidence>